<evidence type="ECO:0000256" key="1">
    <source>
        <dbReference type="SAM" id="MobiDB-lite"/>
    </source>
</evidence>
<feature type="region of interest" description="Disordered" evidence="1">
    <location>
        <begin position="1"/>
        <end position="50"/>
    </location>
</feature>
<comment type="caution">
    <text evidence="2">The sequence shown here is derived from an EMBL/GenBank/DDBJ whole genome shotgun (WGS) entry which is preliminary data.</text>
</comment>
<feature type="compositionally biased region" description="Polar residues" evidence="1">
    <location>
        <begin position="19"/>
        <end position="29"/>
    </location>
</feature>
<keyword evidence="3" id="KW-1185">Reference proteome</keyword>
<sequence>MVTEPDPRTAPDEDGTIDDATNQGVSNTEPAEGDDDAPTGGDGSPEHAGR</sequence>
<protein>
    <submittedName>
        <fullName evidence="2">Uncharacterized protein</fullName>
    </submittedName>
</protein>
<dbReference type="Proteomes" id="UP001500238">
    <property type="component" value="Unassembled WGS sequence"/>
</dbReference>
<dbReference type="EMBL" id="BAAAES010000009">
    <property type="protein sequence ID" value="GAA0671501.1"/>
    <property type="molecule type" value="Genomic_DNA"/>
</dbReference>
<proteinExistence type="predicted"/>
<reference evidence="2 3" key="1">
    <citation type="journal article" date="2019" name="Int. J. Syst. Evol. Microbiol.">
        <title>The Global Catalogue of Microorganisms (GCM) 10K type strain sequencing project: providing services to taxonomists for standard genome sequencing and annotation.</title>
        <authorList>
            <consortium name="The Broad Institute Genomics Platform"/>
            <consortium name="The Broad Institute Genome Sequencing Center for Infectious Disease"/>
            <person name="Wu L."/>
            <person name="Ma J."/>
        </authorList>
    </citation>
    <scope>NUCLEOTIDE SEQUENCE [LARGE SCALE GENOMIC DNA]</scope>
    <source>
        <strain evidence="2 3">JCM 14603</strain>
    </source>
</reference>
<feature type="compositionally biased region" description="Basic and acidic residues" evidence="1">
    <location>
        <begin position="1"/>
        <end position="11"/>
    </location>
</feature>
<gene>
    <name evidence="2" type="ORF">GCM10009102_23080</name>
</gene>
<accession>A0ABN1HWZ1</accession>
<organism evidence="2 3">
    <name type="scientific">Sphingomonas insulae</name>
    <dbReference type="NCBI Taxonomy" id="424800"/>
    <lineage>
        <taxon>Bacteria</taxon>
        <taxon>Pseudomonadati</taxon>
        <taxon>Pseudomonadota</taxon>
        <taxon>Alphaproteobacteria</taxon>
        <taxon>Sphingomonadales</taxon>
        <taxon>Sphingomonadaceae</taxon>
        <taxon>Sphingomonas</taxon>
    </lineage>
</organism>
<name>A0ABN1HWZ1_9SPHN</name>
<evidence type="ECO:0000313" key="3">
    <source>
        <dbReference type="Proteomes" id="UP001500238"/>
    </source>
</evidence>
<dbReference type="RefSeq" id="WP_166753150.1">
    <property type="nucleotide sequence ID" value="NZ_BAAAES010000009.1"/>
</dbReference>
<evidence type="ECO:0000313" key="2">
    <source>
        <dbReference type="EMBL" id="GAA0671501.1"/>
    </source>
</evidence>